<feature type="compositionally biased region" description="Polar residues" evidence="1">
    <location>
        <begin position="206"/>
        <end position="220"/>
    </location>
</feature>
<keyword evidence="3" id="KW-1185">Reference proteome</keyword>
<proteinExistence type="predicted"/>
<feature type="region of interest" description="Disordered" evidence="1">
    <location>
        <begin position="108"/>
        <end position="265"/>
    </location>
</feature>
<feature type="compositionally biased region" description="Basic residues" evidence="1">
    <location>
        <begin position="249"/>
        <end position="261"/>
    </location>
</feature>
<feature type="compositionally biased region" description="Basic and acidic residues" evidence="1">
    <location>
        <begin position="177"/>
        <end position="188"/>
    </location>
</feature>
<name>A0A3N4LSY1_9PEZI</name>
<feature type="region of interest" description="Disordered" evidence="1">
    <location>
        <begin position="1"/>
        <end position="33"/>
    </location>
</feature>
<sequence length="330" mass="37410">MSLNPQQRRPRSASPTTSHHHKHHHGHHKHHHSPFAMDVLKTAVSALGEAVVTGRDDGHHKHHQRHYEDYDSRSIVTPDSKTAEQVYDTLLQAAYTLGEIVGDIERKLGIGEDDGVEGGGGGGGEEEEEEEEEGYGRRPRTEGNRNRSREGVDTTGYGNYGRRGSTVPSPTGGYRNRPSEPYRTERRPYPPRRSSSSPGLPHRYGSRSQNKSPHTRSQNKSPISPPHNPSRSRSPFSSRSLSRSLSRSPKPKKGKKEKKQRSREDMILHSLPGLITRAAFILEMMELNKQHREGRGMMAKYATLAMGLKMLKQAWREYRAIYHTTEKRRR</sequence>
<evidence type="ECO:0000313" key="3">
    <source>
        <dbReference type="Proteomes" id="UP000267821"/>
    </source>
</evidence>
<protein>
    <submittedName>
        <fullName evidence="2">Uncharacterized protein</fullName>
    </submittedName>
</protein>
<evidence type="ECO:0000256" key="1">
    <source>
        <dbReference type="SAM" id="MobiDB-lite"/>
    </source>
</evidence>
<feature type="compositionally biased region" description="Polar residues" evidence="1">
    <location>
        <begin position="1"/>
        <end position="17"/>
    </location>
</feature>
<dbReference type="Proteomes" id="UP000267821">
    <property type="component" value="Unassembled WGS sequence"/>
</dbReference>
<dbReference type="AlphaFoldDB" id="A0A3N4LSY1"/>
<gene>
    <name evidence="2" type="ORF">L211DRAFT_878520</name>
</gene>
<reference evidence="2 3" key="1">
    <citation type="journal article" date="2018" name="Nat. Ecol. Evol.">
        <title>Pezizomycetes genomes reveal the molecular basis of ectomycorrhizal truffle lifestyle.</title>
        <authorList>
            <person name="Murat C."/>
            <person name="Payen T."/>
            <person name="Noel B."/>
            <person name="Kuo A."/>
            <person name="Morin E."/>
            <person name="Chen J."/>
            <person name="Kohler A."/>
            <person name="Krizsan K."/>
            <person name="Balestrini R."/>
            <person name="Da Silva C."/>
            <person name="Montanini B."/>
            <person name="Hainaut M."/>
            <person name="Levati E."/>
            <person name="Barry K.W."/>
            <person name="Belfiori B."/>
            <person name="Cichocki N."/>
            <person name="Clum A."/>
            <person name="Dockter R.B."/>
            <person name="Fauchery L."/>
            <person name="Guy J."/>
            <person name="Iotti M."/>
            <person name="Le Tacon F."/>
            <person name="Lindquist E.A."/>
            <person name="Lipzen A."/>
            <person name="Malagnac F."/>
            <person name="Mello A."/>
            <person name="Molinier V."/>
            <person name="Miyauchi S."/>
            <person name="Poulain J."/>
            <person name="Riccioni C."/>
            <person name="Rubini A."/>
            <person name="Sitrit Y."/>
            <person name="Splivallo R."/>
            <person name="Traeger S."/>
            <person name="Wang M."/>
            <person name="Zifcakova L."/>
            <person name="Wipf D."/>
            <person name="Zambonelli A."/>
            <person name="Paolocci F."/>
            <person name="Nowrousian M."/>
            <person name="Ottonello S."/>
            <person name="Baldrian P."/>
            <person name="Spatafora J.W."/>
            <person name="Henrissat B."/>
            <person name="Nagy L.G."/>
            <person name="Aury J.M."/>
            <person name="Wincker P."/>
            <person name="Grigoriev I.V."/>
            <person name="Bonfante P."/>
            <person name="Martin F.M."/>
        </authorList>
    </citation>
    <scope>NUCLEOTIDE SEQUENCE [LARGE SCALE GENOMIC DNA]</scope>
    <source>
        <strain evidence="2 3">ATCC MYA-4762</strain>
    </source>
</reference>
<evidence type="ECO:0000313" key="2">
    <source>
        <dbReference type="EMBL" id="RPB24649.1"/>
    </source>
</evidence>
<feature type="region of interest" description="Disordered" evidence="1">
    <location>
        <begin position="53"/>
        <end position="75"/>
    </location>
</feature>
<feature type="compositionally biased region" description="Basic residues" evidence="1">
    <location>
        <begin position="18"/>
        <end position="33"/>
    </location>
</feature>
<dbReference type="OrthoDB" id="10539717at2759"/>
<dbReference type="EMBL" id="ML121541">
    <property type="protein sequence ID" value="RPB24649.1"/>
    <property type="molecule type" value="Genomic_DNA"/>
</dbReference>
<feature type="compositionally biased region" description="Low complexity" evidence="1">
    <location>
        <begin position="229"/>
        <end position="248"/>
    </location>
</feature>
<accession>A0A3N4LSY1</accession>
<organism evidence="2 3">
    <name type="scientific">Terfezia boudieri ATCC MYA-4762</name>
    <dbReference type="NCBI Taxonomy" id="1051890"/>
    <lineage>
        <taxon>Eukaryota</taxon>
        <taxon>Fungi</taxon>
        <taxon>Dikarya</taxon>
        <taxon>Ascomycota</taxon>
        <taxon>Pezizomycotina</taxon>
        <taxon>Pezizomycetes</taxon>
        <taxon>Pezizales</taxon>
        <taxon>Pezizaceae</taxon>
        <taxon>Terfezia</taxon>
    </lineage>
</organism>
<dbReference type="InParanoid" id="A0A3N4LSY1"/>
<feature type="compositionally biased region" description="Basic and acidic residues" evidence="1">
    <location>
        <begin position="134"/>
        <end position="152"/>
    </location>
</feature>
<feature type="compositionally biased region" description="Acidic residues" evidence="1">
    <location>
        <begin position="124"/>
        <end position="133"/>
    </location>
</feature>